<sequence>MVAHLWRTRTKTVFDSPLATSSVLFAADIRTKLNPPLPPNFIGNAVITTAATAKVMDIEDKPFLFCVDKVKTAIERVNDEYVRSVIDWLEVHRGGAPSAMNGNFYVSAWWKLPFHELDFSHGKLVHGGPVVSGMDEFVLLLSNGNGKEGGVNVWMSMEKMKMEKFLCFVYDF</sequence>
<dbReference type="PANTHER" id="PTHR31642">
    <property type="entry name" value="TRICHOTHECENE 3-O-ACETYLTRANSFERASE"/>
    <property type="match status" value="1"/>
</dbReference>
<evidence type="ECO:0000256" key="3">
    <source>
        <dbReference type="ARBA" id="ARBA00023315"/>
    </source>
</evidence>
<evidence type="ECO:0000256" key="1">
    <source>
        <dbReference type="ARBA" id="ARBA00009861"/>
    </source>
</evidence>
<dbReference type="GeneID" id="120271640"/>
<dbReference type="Gene3D" id="3.30.559.10">
    <property type="entry name" value="Chloramphenicol acetyltransferase-like domain"/>
    <property type="match status" value="1"/>
</dbReference>
<dbReference type="Pfam" id="PF02458">
    <property type="entry name" value="Transferase"/>
    <property type="match status" value="1"/>
</dbReference>
<keyword evidence="3" id="KW-0012">Acyltransferase</keyword>
<dbReference type="PANTHER" id="PTHR31642:SF231">
    <property type="entry name" value="BAHD FAMILY ACYLTRANSFERASE, CLADE V"/>
    <property type="match status" value="1"/>
</dbReference>
<reference evidence="5" key="1">
    <citation type="submission" date="2025-08" db="UniProtKB">
        <authorList>
            <consortium name="RefSeq"/>
        </authorList>
    </citation>
    <scope>IDENTIFICATION</scope>
</reference>
<dbReference type="Proteomes" id="UP001515500">
    <property type="component" value="Chromosome 11"/>
</dbReference>
<gene>
    <name evidence="5" type="primary">LOC120271640</name>
</gene>
<evidence type="ECO:0000256" key="2">
    <source>
        <dbReference type="ARBA" id="ARBA00022679"/>
    </source>
</evidence>
<proteinExistence type="inferred from homology"/>
<name>A0AB40C5V1_DIOCR</name>
<dbReference type="InterPro" id="IPR050317">
    <property type="entry name" value="Plant_Fungal_Acyltransferase"/>
</dbReference>
<protein>
    <submittedName>
        <fullName evidence="5">Omega-hydroxypalmitate O-feruloyl transferase-like</fullName>
    </submittedName>
</protein>
<dbReference type="InterPro" id="IPR023213">
    <property type="entry name" value="CAT-like_dom_sf"/>
</dbReference>
<dbReference type="GO" id="GO:0016747">
    <property type="term" value="F:acyltransferase activity, transferring groups other than amino-acyl groups"/>
    <property type="evidence" value="ECO:0007669"/>
    <property type="project" value="TreeGrafter"/>
</dbReference>
<comment type="similarity">
    <text evidence="1">Belongs to the plant acyltransferase family.</text>
</comment>
<keyword evidence="4" id="KW-1185">Reference proteome</keyword>
<keyword evidence="2" id="KW-0808">Transferase</keyword>
<dbReference type="AlphaFoldDB" id="A0AB40C5V1"/>
<evidence type="ECO:0000313" key="5">
    <source>
        <dbReference type="RefSeq" id="XP_039134247.1"/>
    </source>
</evidence>
<evidence type="ECO:0000313" key="4">
    <source>
        <dbReference type="Proteomes" id="UP001515500"/>
    </source>
</evidence>
<organism evidence="4 5">
    <name type="scientific">Dioscorea cayennensis subsp. rotundata</name>
    <name type="common">White Guinea yam</name>
    <name type="synonym">Dioscorea rotundata</name>
    <dbReference type="NCBI Taxonomy" id="55577"/>
    <lineage>
        <taxon>Eukaryota</taxon>
        <taxon>Viridiplantae</taxon>
        <taxon>Streptophyta</taxon>
        <taxon>Embryophyta</taxon>
        <taxon>Tracheophyta</taxon>
        <taxon>Spermatophyta</taxon>
        <taxon>Magnoliopsida</taxon>
        <taxon>Liliopsida</taxon>
        <taxon>Dioscoreales</taxon>
        <taxon>Dioscoreaceae</taxon>
        <taxon>Dioscorea</taxon>
    </lineage>
</organism>
<dbReference type="RefSeq" id="XP_039134247.1">
    <property type="nucleotide sequence ID" value="XM_039278313.1"/>
</dbReference>
<accession>A0AB40C5V1</accession>